<gene>
    <name evidence="3" type="ORF">C7S10_08575</name>
</gene>
<evidence type="ECO:0000313" key="4">
    <source>
        <dbReference type="Proteomes" id="UP000244867"/>
    </source>
</evidence>
<accession>A0A2R7Z0C6</accession>
<keyword evidence="1" id="KW-0175">Coiled coil</keyword>
<feature type="region of interest" description="Disordered" evidence="2">
    <location>
        <begin position="94"/>
        <end position="115"/>
    </location>
</feature>
<protein>
    <submittedName>
        <fullName evidence="3">Uncharacterized protein</fullName>
    </submittedName>
</protein>
<evidence type="ECO:0000256" key="2">
    <source>
        <dbReference type="SAM" id="MobiDB-lite"/>
    </source>
</evidence>
<dbReference type="EMBL" id="PYXZ01000002">
    <property type="protein sequence ID" value="PUA82065.1"/>
    <property type="molecule type" value="Genomic_DNA"/>
</dbReference>
<name>A0A2R7Z0C6_9ACTN</name>
<dbReference type="Proteomes" id="UP000244867">
    <property type="component" value="Unassembled WGS sequence"/>
</dbReference>
<sequence>MTTRDPDSMSTPDQRAQWRRRATWLTQLGLAPDDPAPAEIVEDVTHAALQLLNEIERLEDELRESRSIGVWLYDHLSPGARILLGDVSEWPWLVSDTDGPGPDGDPAPQGHDNAE</sequence>
<organism evidence="3 4">
    <name type="scientific">Nocardioides currus</name>
    <dbReference type="NCBI Taxonomy" id="2133958"/>
    <lineage>
        <taxon>Bacteria</taxon>
        <taxon>Bacillati</taxon>
        <taxon>Actinomycetota</taxon>
        <taxon>Actinomycetes</taxon>
        <taxon>Propionibacteriales</taxon>
        <taxon>Nocardioidaceae</taxon>
        <taxon>Nocardioides</taxon>
    </lineage>
</organism>
<feature type="coiled-coil region" evidence="1">
    <location>
        <begin position="41"/>
        <end position="68"/>
    </location>
</feature>
<evidence type="ECO:0000256" key="1">
    <source>
        <dbReference type="SAM" id="Coils"/>
    </source>
</evidence>
<feature type="compositionally biased region" description="Low complexity" evidence="2">
    <location>
        <begin position="96"/>
        <end position="115"/>
    </location>
</feature>
<reference evidence="3 4" key="1">
    <citation type="submission" date="2018-03" db="EMBL/GenBank/DDBJ databases">
        <authorList>
            <person name="Keele B.F."/>
        </authorList>
    </citation>
    <scope>NUCLEOTIDE SEQUENCE [LARGE SCALE GENOMIC DNA]</scope>
    <source>
        <strain evidence="3 4">IB-3</strain>
    </source>
</reference>
<evidence type="ECO:0000313" key="3">
    <source>
        <dbReference type="EMBL" id="PUA82065.1"/>
    </source>
</evidence>
<keyword evidence="4" id="KW-1185">Reference proteome</keyword>
<proteinExistence type="predicted"/>
<dbReference type="AlphaFoldDB" id="A0A2R7Z0C6"/>
<comment type="caution">
    <text evidence="3">The sequence shown here is derived from an EMBL/GenBank/DDBJ whole genome shotgun (WGS) entry which is preliminary data.</text>
</comment>